<evidence type="ECO:0000313" key="3">
    <source>
        <dbReference type="Proteomes" id="UP001212152"/>
    </source>
</evidence>
<evidence type="ECO:0000313" key="2">
    <source>
        <dbReference type="EMBL" id="KAJ3181189.1"/>
    </source>
</evidence>
<dbReference type="AlphaFoldDB" id="A0AAD5XNY0"/>
<organism evidence="2 3">
    <name type="scientific">Geranomyces variabilis</name>
    <dbReference type="NCBI Taxonomy" id="109894"/>
    <lineage>
        <taxon>Eukaryota</taxon>
        <taxon>Fungi</taxon>
        <taxon>Fungi incertae sedis</taxon>
        <taxon>Chytridiomycota</taxon>
        <taxon>Chytridiomycota incertae sedis</taxon>
        <taxon>Chytridiomycetes</taxon>
        <taxon>Spizellomycetales</taxon>
        <taxon>Powellomycetaceae</taxon>
        <taxon>Geranomyces</taxon>
    </lineage>
</organism>
<sequence>MSELLARSPLATATALFRPLLRLPGPSPKNEKLAIQRAKRWKASWMAFVTAVEDGAAAAALWIEIDTPLSGFETTYRNAAHLASELPILSRTAVAAIKAQIVCLTAVRRCAPGPNREALKRDEGTHCAFALATASEALWVKVARVSKDCAHAFRAHGTKSTSPARDAGVEQDAKAKLTALKAVRNKFLKAAREWEMACEAEELFIRTLRDCWTHEWTMQLPCEEPTPKYLSLLDTWLQRVSAPAVWATCKAFSASLLTLSQAFSELCTRELATQAYVRAAAVAGKKAAAAVRAVRRLGSGSGRGSSSMSSRIAPEPTAPFSPSPNSTRSQSARMIRKQRQLSHRLHTLRAARYRHQTSVQDFWDYVDGEVCAAQVGMWDAALQIAQIRGGLCGTKGPRWLPSKADLMDPAPPKPLAAGAGTPPIKRASRWRGPDTDAQSVITFNPLAPSAPSEDPLPSRTTCPPLRTPSVRRAPPPPPFAPGYTTNSPLSHLITPVPPALPPPEIKARVRAVKPPPVPRKKHVMGEHGPNARARVLPVL</sequence>
<feature type="region of interest" description="Disordered" evidence="1">
    <location>
        <begin position="414"/>
        <end position="531"/>
    </location>
</feature>
<feature type="compositionally biased region" description="Pro residues" evidence="1">
    <location>
        <begin position="495"/>
        <end position="504"/>
    </location>
</feature>
<feature type="compositionally biased region" description="Low complexity" evidence="1">
    <location>
        <begin position="298"/>
        <end position="311"/>
    </location>
</feature>
<dbReference type="EMBL" id="JADGJQ010000013">
    <property type="protein sequence ID" value="KAJ3181189.1"/>
    <property type="molecule type" value="Genomic_DNA"/>
</dbReference>
<accession>A0AAD5XNY0</accession>
<feature type="compositionally biased region" description="Polar residues" evidence="1">
    <location>
        <begin position="323"/>
        <end position="332"/>
    </location>
</feature>
<protein>
    <submittedName>
        <fullName evidence="2">Uncharacterized protein</fullName>
    </submittedName>
</protein>
<dbReference type="Proteomes" id="UP001212152">
    <property type="component" value="Unassembled WGS sequence"/>
</dbReference>
<proteinExistence type="predicted"/>
<reference evidence="2" key="1">
    <citation type="submission" date="2020-05" db="EMBL/GenBank/DDBJ databases">
        <title>Phylogenomic resolution of chytrid fungi.</title>
        <authorList>
            <person name="Stajich J.E."/>
            <person name="Amses K."/>
            <person name="Simmons R."/>
            <person name="Seto K."/>
            <person name="Myers J."/>
            <person name="Bonds A."/>
            <person name="Quandt C.A."/>
            <person name="Barry K."/>
            <person name="Liu P."/>
            <person name="Grigoriev I."/>
            <person name="Longcore J.E."/>
            <person name="James T.Y."/>
        </authorList>
    </citation>
    <scope>NUCLEOTIDE SEQUENCE</scope>
    <source>
        <strain evidence="2">JEL0379</strain>
    </source>
</reference>
<gene>
    <name evidence="2" type="ORF">HDU87_001318</name>
</gene>
<name>A0AAD5XNY0_9FUNG</name>
<keyword evidence="3" id="KW-1185">Reference proteome</keyword>
<evidence type="ECO:0000256" key="1">
    <source>
        <dbReference type="SAM" id="MobiDB-lite"/>
    </source>
</evidence>
<comment type="caution">
    <text evidence="2">The sequence shown here is derived from an EMBL/GenBank/DDBJ whole genome shotgun (WGS) entry which is preliminary data.</text>
</comment>
<feature type="region of interest" description="Disordered" evidence="1">
    <location>
        <begin position="298"/>
        <end position="335"/>
    </location>
</feature>